<dbReference type="AlphaFoldDB" id="A0A1G5PS06"/>
<keyword evidence="1" id="KW-0409">Iron storage</keyword>
<dbReference type="Proteomes" id="UP000199648">
    <property type="component" value="Unassembled WGS sequence"/>
</dbReference>
<gene>
    <name evidence="7" type="ORF">SAMN03097708_00598</name>
</gene>
<evidence type="ECO:0000256" key="4">
    <source>
        <dbReference type="ARBA" id="ARBA00033738"/>
    </source>
</evidence>
<name>A0A1G5PS06_9GAMM</name>
<keyword evidence="3" id="KW-0408">Iron</keyword>
<protein>
    <recommendedName>
        <fullName evidence="9">Ferritin</fullName>
    </recommendedName>
</protein>
<evidence type="ECO:0000256" key="1">
    <source>
        <dbReference type="ARBA" id="ARBA00022434"/>
    </source>
</evidence>
<dbReference type="Pfam" id="PF22277">
    <property type="entry name" value="EncFtn-like"/>
    <property type="match status" value="1"/>
</dbReference>
<dbReference type="GO" id="GO:0046872">
    <property type="term" value="F:metal ion binding"/>
    <property type="evidence" value="ECO:0007669"/>
    <property type="project" value="UniProtKB-KW"/>
</dbReference>
<organism evidence="7 8">
    <name type="scientific">Thiohalomonas denitrificans</name>
    <dbReference type="NCBI Taxonomy" id="415747"/>
    <lineage>
        <taxon>Bacteria</taxon>
        <taxon>Pseudomonadati</taxon>
        <taxon>Pseudomonadota</taxon>
        <taxon>Gammaproteobacteria</taxon>
        <taxon>Thiohalomonadales</taxon>
        <taxon>Thiohalomonadaceae</taxon>
        <taxon>Thiohalomonas</taxon>
    </lineage>
</organism>
<evidence type="ECO:0000256" key="6">
    <source>
        <dbReference type="SAM" id="MobiDB-lite"/>
    </source>
</evidence>
<dbReference type="GO" id="GO:0006879">
    <property type="term" value="P:intracellular iron ion homeostasis"/>
    <property type="evidence" value="ECO:0007669"/>
    <property type="project" value="UniProtKB-KW"/>
</dbReference>
<dbReference type="InterPro" id="IPR054581">
    <property type="entry name" value="EncFtn-like"/>
</dbReference>
<evidence type="ECO:0000256" key="3">
    <source>
        <dbReference type="ARBA" id="ARBA00023004"/>
    </source>
</evidence>
<dbReference type="OrthoDB" id="9796238at2"/>
<dbReference type="Gene3D" id="6.10.140.1960">
    <property type="match status" value="1"/>
</dbReference>
<dbReference type="RefSeq" id="WP_092992482.1">
    <property type="nucleotide sequence ID" value="NZ_FMWD01000002.1"/>
</dbReference>
<dbReference type="NCBIfam" id="TIGR04535">
    <property type="entry name" value="ferrit_encaps"/>
    <property type="match status" value="1"/>
</dbReference>
<dbReference type="GO" id="GO:0004322">
    <property type="term" value="F:ferroxidase activity"/>
    <property type="evidence" value="ECO:0007669"/>
    <property type="project" value="InterPro"/>
</dbReference>
<evidence type="ECO:0000256" key="5">
    <source>
        <dbReference type="ARBA" id="ARBA00033787"/>
    </source>
</evidence>
<dbReference type="EMBL" id="FMWD01000002">
    <property type="protein sequence ID" value="SCZ51829.1"/>
    <property type="molecule type" value="Genomic_DNA"/>
</dbReference>
<keyword evidence="5" id="KW-1284">Encapsulin nanocompartment</keyword>
<dbReference type="STRING" id="415747.SAMN03097708_00598"/>
<reference evidence="7 8" key="1">
    <citation type="submission" date="2016-10" db="EMBL/GenBank/DDBJ databases">
        <authorList>
            <person name="de Groot N.N."/>
        </authorList>
    </citation>
    <scope>NUCLEOTIDE SEQUENCE [LARGE SCALE GENOMIC DNA]</scope>
    <source>
        <strain evidence="7 8">HLD2</strain>
    </source>
</reference>
<comment type="subcellular location">
    <subcellularLocation>
        <location evidence="4">Encapsulin nanocompartment</location>
    </subcellularLocation>
</comment>
<evidence type="ECO:0000313" key="7">
    <source>
        <dbReference type="EMBL" id="SCZ51829.1"/>
    </source>
</evidence>
<proteinExistence type="predicted"/>
<evidence type="ECO:0008006" key="9">
    <source>
        <dbReference type="Google" id="ProtNLM"/>
    </source>
</evidence>
<keyword evidence="2" id="KW-0479">Metal-binding</keyword>
<evidence type="ECO:0000313" key="8">
    <source>
        <dbReference type="Proteomes" id="UP000199648"/>
    </source>
</evidence>
<sequence>MSHVGYHEPYEMLSQNTRDMHRALRSLEEELEAIDWYRQRADVTEDGALREVLLHNMREEIEHAAMVLEWIRRNDSHFDEQLRTYLFAEGDIAVIEEETEGEQKAGEEASAGSTEPGPRLTIGAMKRGGRV</sequence>
<keyword evidence="8" id="KW-1185">Reference proteome</keyword>
<dbReference type="InterPro" id="IPR009078">
    <property type="entry name" value="Ferritin-like_SF"/>
</dbReference>
<dbReference type="GO" id="GO:0140737">
    <property type="term" value="C:encapsulin nanocompartment"/>
    <property type="evidence" value="ECO:0007669"/>
    <property type="project" value="UniProtKB-SubCell"/>
</dbReference>
<feature type="region of interest" description="Disordered" evidence="6">
    <location>
        <begin position="97"/>
        <end position="131"/>
    </location>
</feature>
<accession>A0A1G5PS06</accession>
<dbReference type="InterPro" id="IPR030907">
    <property type="entry name" value="Ferrit_encaps"/>
</dbReference>
<dbReference type="SUPFAM" id="SSF47240">
    <property type="entry name" value="Ferritin-like"/>
    <property type="match status" value="1"/>
</dbReference>
<evidence type="ECO:0000256" key="2">
    <source>
        <dbReference type="ARBA" id="ARBA00022723"/>
    </source>
</evidence>
<dbReference type="CDD" id="cd00657">
    <property type="entry name" value="Ferritin_like"/>
    <property type="match status" value="1"/>
</dbReference>